<protein>
    <submittedName>
        <fullName evidence="2">Uncharacterized protein</fullName>
    </submittedName>
</protein>
<accession>A0A9W6RXC9</accession>
<organism evidence="2 3">
    <name type="scientific">Actinoallomurus iriomotensis</name>
    <dbReference type="NCBI Taxonomy" id="478107"/>
    <lineage>
        <taxon>Bacteria</taxon>
        <taxon>Bacillati</taxon>
        <taxon>Actinomycetota</taxon>
        <taxon>Actinomycetes</taxon>
        <taxon>Streptosporangiales</taxon>
        <taxon>Thermomonosporaceae</taxon>
        <taxon>Actinoallomurus</taxon>
    </lineage>
</organism>
<feature type="compositionally biased region" description="Polar residues" evidence="1">
    <location>
        <begin position="87"/>
        <end position="96"/>
    </location>
</feature>
<evidence type="ECO:0000313" key="2">
    <source>
        <dbReference type="EMBL" id="GLY81842.1"/>
    </source>
</evidence>
<name>A0A9W6RXC9_9ACTN</name>
<dbReference type="EMBL" id="BSTJ01000023">
    <property type="protein sequence ID" value="GLY81842.1"/>
    <property type="molecule type" value="Genomic_DNA"/>
</dbReference>
<evidence type="ECO:0000313" key="3">
    <source>
        <dbReference type="Proteomes" id="UP001165135"/>
    </source>
</evidence>
<gene>
    <name evidence="2" type="ORF">Airi01_101090</name>
</gene>
<dbReference type="Proteomes" id="UP001165135">
    <property type="component" value="Unassembled WGS sequence"/>
</dbReference>
<comment type="caution">
    <text evidence="2">The sequence shown here is derived from an EMBL/GenBank/DDBJ whole genome shotgun (WGS) entry which is preliminary data.</text>
</comment>
<feature type="region of interest" description="Disordered" evidence="1">
    <location>
        <begin position="44"/>
        <end position="96"/>
    </location>
</feature>
<evidence type="ECO:0000256" key="1">
    <source>
        <dbReference type="SAM" id="MobiDB-lite"/>
    </source>
</evidence>
<dbReference type="AlphaFoldDB" id="A0A9W6RXC9"/>
<dbReference type="RefSeq" id="WP_285636833.1">
    <property type="nucleotide sequence ID" value="NZ_BSTJ01000023.1"/>
</dbReference>
<feature type="compositionally biased region" description="Low complexity" evidence="1">
    <location>
        <begin position="52"/>
        <end position="65"/>
    </location>
</feature>
<reference evidence="2" key="1">
    <citation type="submission" date="2023-03" db="EMBL/GenBank/DDBJ databases">
        <title>Actinoallomurus iriomotensis NBRC 103681.</title>
        <authorList>
            <person name="Ichikawa N."/>
            <person name="Sato H."/>
            <person name="Tonouchi N."/>
        </authorList>
    </citation>
    <scope>NUCLEOTIDE SEQUENCE</scope>
    <source>
        <strain evidence="2">NBRC 103681</strain>
    </source>
</reference>
<sequence length="96" mass="10081">MPRVRFLQAVAGDDFAHVAGDVVEMSGEQAEAWADGVRAELVRSEAPETPERAAPAPETTSTATTAEKKDASSAAEKPSAARRRTRSTGGKPSTNK</sequence>
<proteinExistence type="predicted"/>